<evidence type="ECO:0000256" key="3">
    <source>
        <dbReference type="ARBA" id="ARBA00022989"/>
    </source>
</evidence>
<protein>
    <submittedName>
        <fullName evidence="7">Putative MFS family arabinose efflux permease</fullName>
    </submittedName>
</protein>
<evidence type="ECO:0000313" key="7">
    <source>
        <dbReference type="EMBL" id="TDS86499.1"/>
    </source>
</evidence>
<dbReference type="Gene3D" id="1.20.1250.20">
    <property type="entry name" value="MFS general substrate transporter like domains"/>
    <property type="match status" value="1"/>
</dbReference>
<reference evidence="7 8" key="1">
    <citation type="submission" date="2019-03" db="EMBL/GenBank/DDBJ databases">
        <title>Genomic Encyclopedia of Type Strains, Phase III (KMG-III): the genomes of soil and plant-associated and newly described type strains.</title>
        <authorList>
            <person name="Whitman W."/>
        </authorList>
    </citation>
    <scope>NUCLEOTIDE SEQUENCE [LARGE SCALE GENOMIC DNA]</scope>
    <source>
        <strain evidence="7 8">DSM 27373</strain>
    </source>
</reference>
<dbReference type="GO" id="GO:0005886">
    <property type="term" value="C:plasma membrane"/>
    <property type="evidence" value="ECO:0007669"/>
    <property type="project" value="UniProtKB-SubCell"/>
</dbReference>
<feature type="transmembrane region" description="Helical" evidence="5">
    <location>
        <begin position="168"/>
        <end position="188"/>
    </location>
</feature>
<keyword evidence="8" id="KW-1185">Reference proteome</keyword>
<feature type="transmembrane region" description="Helical" evidence="5">
    <location>
        <begin position="356"/>
        <end position="376"/>
    </location>
</feature>
<feature type="transmembrane region" description="Helical" evidence="5">
    <location>
        <begin position="110"/>
        <end position="130"/>
    </location>
</feature>
<dbReference type="PROSITE" id="PS50850">
    <property type="entry name" value="MFS"/>
    <property type="match status" value="1"/>
</dbReference>
<feature type="transmembrane region" description="Helical" evidence="5">
    <location>
        <begin position="293"/>
        <end position="316"/>
    </location>
</feature>
<dbReference type="AlphaFoldDB" id="A0A4R7G5C8"/>
<dbReference type="GO" id="GO:0022857">
    <property type="term" value="F:transmembrane transporter activity"/>
    <property type="evidence" value="ECO:0007669"/>
    <property type="project" value="InterPro"/>
</dbReference>
<evidence type="ECO:0000256" key="4">
    <source>
        <dbReference type="ARBA" id="ARBA00023136"/>
    </source>
</evidence>
<evidence type="ECO:0000256" key="2">
    <source>
        <dbReference type="ARBA" id="ARBA00022692"/>
    </source>
</evidence>
<evidence type="ECO:0000256" key="5">
    <source>
        <dbReference type="SAM" id="Phobius"/>
    </source>
</evidence>
<feature type="transmembrane region" description="Helical" evidence="5">
    <location>
        <begin position="45"/>
        <end position="70"/>
    </location>
</feature>
<sequence length="479" mass="47553">MTPLLGGGSRQAAVYDSGMTHGGAQPRTLTQQSEAKRAEVQRRTLTVVVFSQILGGAGLAAGVTVGALLAQEMLGSASLAGLPIALFTLGSALAAFSVGRVSQRWGRRIGLGLGFTAGGLGAIGVVAAAIADHVPLLFFALFIYGAGTATNLQARYAGTDLAPESRRATAISIAMVSTTLGAVAGPNLVQPLGDLATSLGIPPLAGPFLLAAAAYLAAAAILLAFLRPDPFLLARELAEIEAAETPGMAGEPAASTHGGTAADAAEPVSELAAGAGSTGSAHSAPAPRPEPGVYIGATVMVLTQIAMVAIMTMTPIHMLAHGHGLGSVGLVIGLHVGAMWLPSLVTGVLVDRFGRIPMSVAAAVLLLGAGVVGAAAPGDSLGLLILALILLGVGWNVGLISGTALVVDATVPENRARTQGGVDVLIALAGAGGGAMSGVVMSTTSFEHLSLGGGLLALLLIPVLFWAGRAQARPVPAPR</sequence>
<dbReference type="InterPro" id="IPR020846">
    <property type="entry name" value="MFS_dom"/>
</dbReference>
<comment type="caution">
    <text evidence="7">The sequence shown here is derived from an EMBL/GenBank/DDBJ whole genome shotgun (WGS) entry which is preliminary data.</text>
</comment>
<feature type="transmembrane region" description="Helical" evidence="5">
    <location>
        <begin position="448"/>
        <end position="467"/>
    </location>
</feature>
<keyword evidence="3 5" id="KW-1133">Transmembrane helix</keyword>
<feature type="transmembrane region" description="Helical" evidence="5">
    <location>
        <begin position="328"/>
        <end position="349"/>
    </location>
</feature>
<evidence type="ECO:0000256" key="1">
    <source>
        <dbReference type="ARBA" id="ARBA00004651"/>
    </source>
</evidence>
<dbReference type="Pfam" id="PF07690">
    <property type="entry name" value="MFS_1"/>
    <property type="match status" value="2"/>
</dbReference>
<dbReference type="Proteomes" id="UP000294506">
    <property type="component" value="Unassembled WGS sequence"/>
</dbReference>
<feature type="domain" description="Major facilitator superfamily (MFS) profile" evidence="6">
    <location>
        <begin position="44"/>
        <end position="471"/>
    </location>
</feature>
<evidence type="ECO:0000313" key="8">
    <source>
        <dbReference type="Proteomes" id="UP000294506"/>
    </source>
</evidence>
<dbReference type="SUPFAM" id="SSF103473">
    <property type="entry name" value="MFS general substrate transporter"/>
    <property type="match status" value="1"/>
</dbReference>
<feature type="transmembrane region" description="Helical" evidence="5">
    <location>
        <begin position="76"/>
        <end position="98"/>
    </location>
</feature>
<dbReference type="PANTHER" id="PTHR23534:SF1">
    <property type="entry name" value="MAJOR FACILITATOR SUPERFAMILY PROTEIN"/>
    <property type="match status" value="1"/>
</dbReference>
<keyword evidence="4 5" id="KW-0472">Membrane</keyword>
<feature type="transmembrane region" description="Helical" evidence="5">
    <location>
        <begin position="208"/>
        <end position="226"/>
    </location>
</feature>
<feature type="transmembrane region" description="Helical" evidence="5">
    <location>
        <begin position="421"/>
        <end position="442"/>
    </location>
</feature>
<feature type="transmembrane region" description="Helical" evidence="5">
    <location>
        <begin position="136"/>
        <end position="156"/>
    </location>
</feature>
<accession>A0A4R7G5C8</accession>
<comment type="subcellular location">
    <subcellularLocation>
        <location evidence="1">Cell membrane</location>
        <topology evidence="1">Multi-pass membrane protein</topology>
    </subcellularLocation>
</comment>
<feature type="transmembrane region" description="Helical" evidence="5">
    <location>
        <begin position="382"/>
        <end position="409"/>
    </location>
</feature>
<dbReference type="InterPro" id="IPR036259">
    <property type="entry name" value="MFS_trans_sf"/>
</dbReference>
<dbReference type="InterPro" id="IPR011701">
    <property type="entry name" value="MFS"/>
</dbReference>
<organism evidence="7 8">
    <name type="scientific">Nesterenkonia aurantiaca</name>
    <dbReference type="NCBI Taxonomy" id="1436010"/>
    <lineage>
        <taxon>Bacteria</taxon>
        <taxon>Bacillati</taxon>
        <taxon>Actinomycetota</taxon>
        <taxon>Actinomycetes</taxon>
        <taxon>Micrococcales</taxon>
        <taxon>Micrococcaceae</taxon>
        <taxon>Nesterenkonia</taxon>
    </lineage>
</organism>
<keyword evidence="2 5" id="KW-0812">Transmembrane</keyword>
<gene>
    <name evidence="7" type="ORF">EV640_103189</name>
</gene>
<evidence type="ECO:0000259" key="6">
    <source>
        <dbReference type="PROSITE" id="PS50850"/>
    </source>
</evidence>
<name>A0A4R7G5C8_9MICC</name>
<proteinExistence type="predicted"/>
<dbReference type="EMBL" id="SOAN01000003">
    <property type="protein sequence ID" value="TDS86499.1"/>
    <property type="molecule type" value="Genomic_DNA"/>
</dbReference>
<dbReference type="PANTHER" id="PTHR23534">
    <property type="entry name" value="MFS PERMEASE"/>
    <property type="match status" value="1"/>
</dbReference>